<reference evidence="1" key="1">
    <citation type="submission" date="2021-02" db="EMBL/GenBank/DDBJ databases">
        <authorList>
            <person name="Dougan E. K."/>
            <person name="Rhodes N."/>
            <person name="Thang M."/>
            <person name="Chan C."/>
        </authorList>
    </citation>
    <scope>NUCLEOTIDE SEQUENCE</scope>
</reference>
<dbReference type="EMBL" id="CAJNIZ010007889">
    <property type="protein sequence ID" value="CAE7262128.1"/>
    <property type="molecule type" value="Genomic_DNA"/>
</dbReference>
<evidence type="ECO:0000313" key="2">
    <source>
        <dbReference type="Proteomes" id="UP000649617"/>
    </source>
</evidence>
<gene>
    <name evidence="1" type="primary">CHR23</name>
    <name evidence="1" type="ORF">SPIL2461_LOCUS5522</name>
</gene>
<dbReference type="AlphaFoldDB" id="A0A812MG14"/>
<comment type="caution">
    <text evidence="1">The sequence shown here is derived from an EMBL/GenBank/DDBJ whole genome shotgun (WGS) entry which is preliminary data.</text>
</comment>
<sequence length="205" mass="23087">DNIAEFAENVGIDEDELQQIFRKLGAGMWAALGQEVLREHDVIVALDDDAAAAVNEELVRQGLPTGCMLLSDFEWQLLRRKETFLQTDCADGSGERFQTVDALQAMERHAFEFGESRGSVADLEVPPWPRKPVGLGKDDGRVSDWRRLHAALLHGSWGIVWFLFLSWQANYCNPLCKIFDHADAISSEAQSQEEEEDISRTPEQL</sequence>
<dbReference type="OrthoDB" id="433115at2759"/>
<evidence type="ECO:0000313" key="1">
    <source>
        <dbReference type="EMBL" id="CAE7262128.1"/>
    </source>
</evidence>
<accession>A0A812MG14</accession>
<feature type="non-terminal residue" evidence="1">
    <location>
        <position position="205"/>
    </location>
</feature>
<proteinExistence type="predicted"/>
<keyword evidence="2" id="KW-1185">Reference proteome</keyword>
<protein>
    <submittedName>
        <fullName evidence="1">CHR23 protein</fullName>
    </submittedName>
</protein>
<dbReference type="Proteomes" id="UP000649617">
    <property type="component" value="Unassembled WGS sequence"/>
</dbReference>
<name>A0A812MG14_SYMPI</name>
<organism evidence="1 2">
    <name type="scientific">Symbiodinium pilosum</name>
    <name type="common">Dinoflagellate</name>
    <dbReference type="NCBI Taxonomy" id="2952"/>
    <lineage>
        <taxon>Eukaryota</taxon>
        <taxon>Sar</taxon>
        <taxon>Alveolata</taxon>
        <taxon>Dinophyceae</taxon>
        <taxon>Suessiales</taxon>
        <taxon>Symbiodiniaceae</taxon>
        <taxon>Symbiodinium</taxon>
    </lineage>
</organism>